<comment type="similarity">
    <text evidence="3">Belongs to the glycosyl hydrolase 25 family.</text>
</comment>
<comment type="catalytic activity">
    <reaction evidence="1">
        <text>Hydrolysis of (1-&gt;4)-beta-linkages between N-acetylmuramic acid and N-acetyl-D-glucosamine residues in a peptidoglycan and between N-acetyl-D-glucosamine residues in chitodextrins.</text>
        <dbReference type="EC" id="3.2.1.17"/>
    </reaction>
</comment>
<dbReference type="InterPro" id="IPR002053">
    <property type="entry name" value="Glyco_hydro_25"/>
</dbReference>
<dbReference type="KEGG" id="dfa:DFA_03205"/>
<dbReference type="FunFam" id="3.20.20.80:FF:000101">
    <property type="entry name" value="Lysozyme, putative"/>
    <property type="match status" value="1"/>
</dbReference>
<dbReference type="GO" id="GO:0003796">
    <property type="term" value="F:lysozyme activity"/>
    <property type="evidence" value="ECO:0007669"/>
    <property type="project" value="UniProtKB-EC"/>
</dbReference>
<evidence type="ECO:0000313" key="12">
    <source>
        <dbReference type="EMBL" id="EGG24960.1"/>
    </source>
</evidence>
<evidence type="ECO:0000256" key="2">
    <source>
        <dbReference type="ARBA" id="ARBA00004613"/>
    </source>
</evidence>
<dbReference type="GO" id="GO:0009253">
    <property type="term" value="P:peptidoglycan catabolic process"/>
    <property type="evidence" value="ECO:0007669"/>
    <property type="project" value="InterPro"/>
</dbReference>
<keyword evidence="7" id="KW-0081">Bacteriolytic enzyme</keyword>
<dbReference type="Proteomes" id="UP000007797">
    <property type="component" value="Unassembled WGS sequence"/>
</dbReference>
<dbReference type="GeneID" id="14876627"/>
<evidence type="ECO:0000256" key="6">
    <source>
        <dbReference type="ARBA" id="ARBA00022529"/>
    </source>
</evidence>
<keyword evidence="10" id="KW-0326">Glycosidase</keyword>
<keyword evidence="6" id="KW-0929">Antimicrobial</keyword>
<evidence type="ECO:0000256" key="10">
    <source>
        <dbReference type="ARBA" id="ARBA00023295"/>
    </source>
</evidence>
<dbReference type="CDD" id="cd06416">
    <property type="entry name" value="GH25_Lys1-like"/>
    <property type="match status" value="1"/>
</dbReference>
<dbReference type="OMA" id="DIETYQW"/>
<proteinExistence type="inferred from homology"/>
<dbReference type="GO" id="GO:0007165">
    <property type="term" value="P:signal transduction"/>
    <property type="evidence" value="ECO:0007669"/>
    <property type="project" value="TreeGrafter"/>
</dbReference>
<gene>
    <name evidence="12" type="ORF">DFA_03205</name>
</gene>
<feature type="chain" id="PRO_5003320032" description="lysozyme" evidence="11">
    <location>
        <begin position="22"/>
        <end position="218"/>
    </location>
</feature>
<accession>F4PGX6</accession>
<keyword evidence="8 11" id="KW-0732">Signal</keyword>
<dbReference type="OrthoDB" id="2251794at2759"/>
<keyword evidence="5" id="KW-0964">Secreted</keyword>
<evidence type="ECO:0000256" key="9">
    <source>
        <dbReference type="ARBA" id="ARBA00022801"/>
    </source>
</evidence>
<dbReference type="PANTHER" id="PTHR23208">
    <property type="entry name" value="LYSOZYME PROTEIN"/>
    <property type="match status" value="1"/>
</dbReference>
<name>F4PGX6_CACFS</name>
<dbReference type="Gene3D" id="3.20.20.80">
    <property type="entry name" value="Glycosidases"/>
    <property type="match status" value="1"/>
</dbReference>
<protein>
    <recommendedName>
        <fullName evidence="4">lysozyme</fullName>
        <ecNumber evidence="4">3.2.1.17</ecNumber>
    </recommendedName>
</protein>
<reference evidence="13" key="1">
    <citation type="journal article" date="2011" name="Genome Res.">
        <title>Phylogeny-wide analysis of social amoeba genomes highlights ancient origins for complex intercellular communication.</title>
        <authorList>
            <person name="Heidel A.J."/>
            <person name="Lawal H.M."/>
            <person name="Felder M."/>
            <person name="Schilde C."/>
            <person name="Helps N.R."/>
            <person name="Tunggal B."/>
            <person name="Rivero F."/>
            <person name="John U."/>
            <person name="Schleicher M."/>
            <person name="Eichinger L."/>
            <person name="Platzer M."/>
            <person name="Noegel A.A."/>
            <person name="Schaap P."/>
            <person name="Gloeckner G."/>
        </authorList>
    </citation>
    <scope>NUCLEOTIDE SEQUENCE [LARGE SCALE GENOMIC DNA]</scope>
    <source>
        <strain evidence="13">SH3</strain>
    </source>
</reference>
<evidence type="ECO:0000313" key="13">
    <source>
        <dbReference type="Proteomes" id="UP000007797"/>
    </source>
</evidence>
<sequence>MYRQIALFVVVLCAIFGLSAATLGVDISSGSDISSFSCLKSNGYSFAIIRCWESVGQPDSNCPHSMYNAWDGGMADVDAYMFPCFSCGNGAGQVESMVNYIKSYNAKYGMVWFDIEGPGVYWSDNQADNQAFFNSMVAGAHAVGAKVGIYTSASQWIPIMGNWAGGASFPLWYAHYDDNPSFSDFQPFGGWNTPAIKQYNGDVTVCGLGVDQNWNKTN</sequence>
<feature type="signal peptide" evidence="11">
    <location>
        <begin position="1"/>
        <end position="21"/>
    </location>
</feature>
<dbReference type="Pfam" id="PF01183">
    <property type="entry name" value="Glyco_hydro_25"/>
    <property type="match status" value="1"/>
</dbReference>
<keyword evidence="13" id="KW-1185">Reference proteome</keyword>
<dbReference type="GO" id="GO:0031640">
    <property type="term" value="P:killing of cells of another organism"/>
    <property type="evidence" value="ECO:0007669"/>
    <property type="project" value="UniProtKB-KW"/>
</dbReference>
<dbReference type="STRING" id="1054147.F4PGX6"/>
<dbReference type="InterPro" id="IPR017853">
    <property type="entry name" value="GH"/>
</dbReference>
<dbReference type="InterPro" id="IPR051595">
    <property type="entry name" value="GH25_Enzymes"/>
</dbReference>
<evidence type="ECO:0000256" key="8">
    <source>
        <dbReference type="ARBA" id="ARBA00022729"/>
    </source>
</evidence>
<dbReference type="EC" id="3.2.1.17" evidence="4"/>
<organism evidence="12 13">
    <name type="scientific">Cavenderia fasciculata</name>
    <name type="common">Slime mold</name>
    <name type="synonym">Dictyostelium fasciculatum</name>
    <dbReference type="NCBI Taxonomy" id="261658"/>
    <lineage>
        <taxon>Eukaryota</taxon>
        <taxon>Amoebozoa</taxon>
        <taxon>Evosea</taxon>
        <taxon>Eumycetozoa</taxon>
        <taxon>Dictyostelia</taxon>
        <taxon>Acytosteliales</taxon>
        <taxon>Cavenderiaceae</taxon>
        <taxon>Cavenderia</taxon>
    </lineage>
</organism>
<dbReference type="AlphaFoldDB" id="F4PGX6"/>
<dbReference type="GO" id="GO:0005576">
    <property type="term" value="C:extracellular region"/>
    <property type="evidence" value="ECO:0007669"/>
    <property type="project" value="UniProtKB-SubCell"/>
</dbReference>
<evidence type="ECO:0000256" key="4">
    <source>
        <dbReference type="ARBA" id="ARBA00012732"/>
    </source>
</evidence>
<dbReference type="GO" id="GO:0016998">
    <property type="term" value="P:cell wall macromolecule catabolic process"/>
    <property type="evidence" value="ECO:0007669"/>
    <property type="project" value="InterPro"/>
</dbReference>
<evidence type="ECO:0000256" key="1">
    <source>
        <dbReference type="ARBA" id="ARBA00000632"/>
    </source>
</evidence>
<evidence type="ECO:0000256" key="11">
    <source>
        <dbReference type="SAM" id="SignalP"/>
    </source>
</evidence>
<dbReference type="EMBL" id="GL883006">
    <property type="protein sequence ID" value="EGG24960.1"/>
    <property type="molecule type" value="Genomic_DNA"/>
</dbReference>
<comment type="subcellular location">
    <subcellularLocation>
        <location evidence="2">Secreted</location>
    </subcellularLocation>
</comment>
<dbReference type="PANTHER" id="PTHR23208:SF36">
    <property type="entry name" value="LYSOZYME-RELATED"/>
    <property type="match status" value="1"/>
</dbReference>
<dbReference type="SUPFAM" id="SSF51445">
    <property type="entry name" value="(Trans)glycosidases"/>
    <property type="match status" value="1"/>
</dbReference>
<evidence type="ECO:0000256" key="3">
    <source>
        <dbReference type="ARBA" id="ARBA00010646"/>
    </source>
</evidence>
<evidence type="ECO:0000256" key="5">
    <source>
        <dbReference type="ARBA" id="ARBA00022525"/>
    </source>
</evidence>
<evidence type="ECO:0000256" key="7">
    <source>
        <dbReference type="ARBA" id="ARBA00022638"/>
    </source>
</evidence>
<keyword evidence="9 12" id="KW-0378">Hydrolase</keyword>
<dbReference type="GO" id="GO:0042742">
    <property type="term" value="P:defense response to bacterium"/>
    <property type="evidence" value="ECO:0007669"/>
    <property type="project" value="UniProtKB-KW"/>
</dbReference>
<dbReference type="RefSeq" id="XP_004362811.1">
    <property type="nucleotide sequence ID" value="XM_004362754.1"/>
</dbReference>
<dbReference type="PROSITE" id="PS51904">
    <property type="entry name" value="GLYCOSYL_HYDROL_F25_2"/>
    <property type="match status" value="1"/>
</dbReference>